<comment type="caution">
    <text evidence="9">The sequence shown here is derived from an EMBL/GenBank/DDBJ whole genome shotgun (WGS) entry which is preliminary data.</text>
</comment>
<dbReference type="Gene3D" id="1.20.1200.10">
    <property type="entry name" value="Cobalamin adenosyltransferase-like"/>
    <property type="match status" value="1"/>
</dbReference>
<feature type="region of interest" description="Disordered" evidence="7">
    <location>
        <begin position="1"/>
        <end position="27"/>
    </location>
</feature>
<keyword evidence="10" id="KW-1185">Reference proteome</keyword>
<protein>
    <recommendedName>
        <fullName evidence="6">Cobalamin adenosyltransferase</fullName>
        <ecNumber evidence="6">2.5.1.-</ecNumber>
    </recommendedName>
</protein>
<evidence type="ECO:0000256" key="7">
    <source>
        <dbReference type="SAM" id="MobiDB-lite"/>
    </source>
</evidence>
<dbReference type="GO" id="GO:0009236">
    <property type="term" value="P:cobalamin biosynthetic process"/>
    <property type="evidence" value="ECO:0007669"/>
    <property type="project" value="UniProtKB-UniRule"/>
</dbReference>
<evidence type="ECO:0000256" key="5">
    <source>
        <dbReference type="ARBA" id="ARBA00022840"/>
    </source>
</evidence>
<dbReference type="SUPFAM" id="SSF89028">
    <property type="entry name" value="Cobalamin adenosyltransferase-like"/>
    <property type="match status" value="1"/>
</dbReference>
<gene>
    <name evidence="9" type="ORF">GCM10009007_14710</name>
</gene>
<feature type="compositionally biased region" description="Basic and acidic residues" evidence="7">
    <location>
        <begin position="1"/>
        <end position="13"/>
    </location>
</feature>
<dbReference type="InterPro" id="IPR016030">
    <property type="entry name" value="CblAdoTrfase-like"/>
</dbReference>
<comment type="similarity">
    <text evidence="1 6">Belongs to the Cob(I)alamin adenosyltransferase family.</text>
</comment>
<dbReference type="Proteomes" id="UP000614287">
    <property type="component" value="Unassembled WGS sequence"/>
</dbReference>
<dbReference type="NCBIfam" id="TIGR00636">
    <property type="entry name" value="PduO_Nterm"/>
    <property type="match status" value="1"/>
</dbReference>
<keyword evidence="4 6" id="KW-0547">Nucleotide-binding</keyword>
<dbReference type="EMBL" id="BMZG01000007">
    <property type="protein sequence ID" value="GHA74698.1"/>
    <property type="molecule type" value="Genomic_DNA"/>
</dbReference>
<evidence type="ECO:0000256" key="6">
    <source>
        <dbReference type="RuleBase" id="RU366026"/>
    </source>
</evidence>
<evidence type="ECO:0000256" key="2">
    <source>
        <dbReference type="ARBA" id="ARBA00011233"/>
    </source>
</evidence>
<dbReference type="FunFam" id="1.20.1200.10:FF:000001">
    <property type="entry name" value="Cob(I)yrinic acid a,c-diamide adenosyltransferase"/>
    <property type="match status" value="1"/>
</dbReference>
<sequence length="186" mass="20493">MNRLDDITTRTGDDGTTALADGSRHPKSAPRFVAMGDVDELNAHIGLLRSRLRVHASDDDKAIDEFLIVVQHHLFEVGSELAVPGMTFLAAGALDTLDGWGQRYNAQLSALKEFILPSGTLAASQAHVCRTVARRAERSLVALNQLEPINATAIQFLNRCSDVFFIMARVLNQNAQHPETYWRGNQ</sequence>
<dbReference type="GO" id="GO:0008817">
    <property type="term" value="F:corrinoid adenosyltransferase activity"/>
    <property type="evidence" value="ECO:0007669"/>
    <property type="project" value="TreeGrafter"/>
</dbReference>
<evidence type="ECO:0000259" key="8">
    <source>
        <dbReference type="Pfam" id="PF01923"/>
    </source>
</evidence>
<dbReference type="EC" id="2.5.1.-" evidence="6"/>
<organism evidence="9 10">
    <name type="scientific">Formosimonas limnophila</name>
    <dbReference type="NCBI Taxonomy" id="1384487"/>
    <lineage>
        <taxon>Bacteria</taxon>
        <taxon>Pseudomonadati</taxon>
        <taxon>Pseudomonadota</taxon>
        <taxon>Betaproteobacteria</taxon>
        <taxon>Burkholderiales</taxon>
        <taxon>Burkholderiaceae</taxon>
        <taxon>Formosimonas</taxon>
    </lineage>
</organism>
<keyword evidence="3 6" id="KW-0808">Transferase</keyword>
<comment type="catalytic activity">
    <reaction evidence="6">
        <text>2 cob(II)alamin + AH2 + 2 ATP = 2 adenosylcob(III)alamin + 2 triphosphate + A + 2 H(+)</text>
        <dbReference type="Rhea" id="RHEA:53304"/>
        <dbReference type="ChEBI" id="CHEBI:13193"/>
        <dbReference type="ChEBI" id="CHEBI:15378"/>
        <dbReference type="ChEBI" id="CHEBI:16304"/>
        <dbReference type="ChEBI" id="CHEBI:17499"/>
        <dbReference type="ChEBI" id="CHEBI:18036"/>
        <dbReference type="ChEBI" id="CHEBI:18408"/>
        <dbReference type="ChEBI" id="CHEBI:30616"/>
    </reaction>
</comment>
<dbReference type="AlphaFoldDB" id="A0A8J3G0J3"/>
<keyword evidence="5 6" id="KW-0067">ATP-binding</keyword>
<evidence type="ECO:0000256" key="3">
    <source>
        <dbReference type="ARBA" id="ARBA00022679"/>
    </source>
</evidence>
<evidence type="ECO:0000256" key="1">
    <source>
        <dbReference type="ARBA" id="ARBA00007487"/>
    </source>
</evidence>
<reference evidence="9" key="2">
    <citation type="submission" date="2020-09" db="EMBL/GenBank/DDBJ databases">
        <authorList>
            <person name="Sun Q."/>
            <person name="Kim S."/>
        </authorList>
    </citation>
    <scope>NUCLEOTIDE SEQUENCE</scope>
    <source>
        <strain evidence="9">KCTC 32501</strain>
    </source>
</reference>
<comment type="subunit">
    <text evidence="2">Homotrimer.</text>
</comment>
<evidence type="ECO:0000313" key="10">
    <source>
        <dbReference type="Proteomes" id="UP000614287"/>
    </source>
</evidence>
<dbReference type="InterPro" id="IPR036451">
    <property type="entry name" value="CblAdoTrfase-like_sf"/>
</dbReference>
<accession>A0A8J3G0J3</accession>
<evidence type="ECO:0000256" key="4">
    <source>
        <dbReference type="ARBA" id="ARBA00022741"/>
    </source>
</evidence>
<dbReference type="PANTHER" id="PTHR12213:SF0">
    <property type="entry name" value="CORRINOID ADENOSYLTRANSFERASE MMAB"/>
    <property type="match status" value="1"/>
</dbReference>
<dbReference type="Pfam" id="PF01923">
    <property type="entry name" value="Cob_adeno_trans"/>
    <property type="match status" value="1"/>
</dbReference>
<evidence type="ECO:0000313" key="9">
    <source>
        <dbReference type="EMBL" id="GHA74698.1"/>
    </source>
</evidence>
<dbReference type="PANTHER" id="PTHR12213">
    <property type="entry name" value="CORRINOID ADENOSYLTRANSFERASE"/>
    <property type="match status" value="1"/>
</dbReference>
<dbReference type="InterPro" id="IPR029499">
    <property type="entry name" value="PduO-typ"/>
</dbReference>
<proteinExistence type="inferred from homology"/>
<dbReference type="RefSeq" id="WP_189493301.1">
    <property type="nucleotide sequence ID" value="NZ_BMZG01000007.1"/>
</dbReference>
<dbReference type="GO" id="GO:0005524">
    <property type="term" value="F:ATP binding"/>
    <property type="evidence" value="ECO:0007669"/>
    <property type="project" value="UniProtKB-UniRule"/>
</dbReference>
<reference evidence="9" key="1">
    <citation type="journal article" date="2014" name="Int. J. Syst. Evol. Microbiol.">
        <title>Complete genome sequence of Corynebacterium casei LMG S-19264T (=DSM 44701T), isolated from a smear-ripened cheese.</title>
        <authorList>
            <consortium name="US DOE Joint Genome Institute (JGI-PGF)"/>
            <person name="Walter F."/>
            <person name="Albersmeier A."/>
            <person name="Kalinowski J."/>
            <person name="Ruckert C."/>
        </authorList>
    </citation>
    <scope>NUCLEOTIDE SEQUENCE</scope>
    <source>
        <strain evidence="9">KCTC 32501</strain>
    </source>
</reference>
<keyword evidence="6" id="KW-0169">Cobalamin biosynthesis</keyword>
<feature type="domain" description="Cobalamin adenosyltransferase-like" evidence="8">
    <location>
        <begin position="7"/>
        <end position="170"/>
    </location>
</feature>
<name>A0A8J3G0J3_9BURK</name>